<proteinExistence type="predicted"/>
<sequence length="41" mass="4810">MHIVADWLEKTRQPEKRRDGFSGCFGFAIQDDGEDFRLKPL</sequence>
<accession>F2B9E6</accession>
<organism evidence="1 2">
    <name type="scientific">Neisseria bacilliformis ATCC BAA-1200</name>
    <dbReference type="NCBI Taxonomy" id="888742"/>
    <lineage>
        <taxon>Bacteria</taxon>
        <taxon>Pseudomonadati</taxon>
        <taxon>Pseudomonadota</taxon>
        <taxon>Betaproteobacteria</taxon>
        <taxon>Neisseriales</taxon>
        <taxon>Neisseriaceae</taxon>
        <taxon>Neisseria</taxon>
    </lineage>
</organism>
<dbReference type="HOGENOM" id="CLU_3273156_0_0_4"/>
<reference evidence="1 2" key="1">
    <citation type="submission" date="2011-02" db="EMBL/GenBank/DDBJ databases">
        <authorList>
            <person name="Muzny D."/>
            <person name="Qin X."/>
            <person name="Deng J."/>
            <person name="Jiang H."/>
            <person name="Liu Y."/>
            <person name="Qu J."/>
            <person name="Song X.-Z."/>
            <person name="Zhang L."/>
            <person name="Thornton R."/>
            <person name="Coyle M."/>
            <person name="Francisco L."/>
            <person name="Jackson L."/>
            <person name="Javaid M."/>
            <person name="Korchina V."/>
            <person name="Kovar C."/>
            <person name="Mata R."/>
            <person name="Mathew T."/>
            <person name="Ngo R."/>
            <person name="Nguyen L."/>
            <person name="Nguyen N."/>
            <person name="Okwuonu G."/>
            <person name="Ongeri F."/>
            <person name="Pham C."/>
            <person name="Simmons D."/>
            <person name="Wilczek-Boney K."/>
            <person name="Hale W."/>
            <person name="Jakkamsetti A."/>
            <person name="Pham P."/>
            <person name="Ruth R."/>
            <person name="San Lucas F."/>
            <person name="Warren J."/>
            <person name="Zhang J."/>
            <person name="Zhao Z."/>
            <person name="Zhou C."/>
            <person name="Zhu D."/>
            <person name="Lee S."/>
            <person name="Bess C."/>
            <person name="Blankenburg K."/>
            <person name="Forbes L."/>
            <person name="Fu Q."/>
            <person name="Gubbala S."/>
            <person name="Hirani K."/>
            <person name="Jayaseelan J.C."/>
            <person name="Lara F."/>
            <person name="Munidasa M."/>
            <person name="Palculict T."/>
            <person name="Patil S."/>
            <person name="Pu L.-L."/>
            <person name="Saada N."/>
            <person name="Tang L."/>
            <person name="Weissenberger G."/>
            <person name="Zhu Y."/>
            <person name="Hemphill L."/>
            <person name="Shang Y."/>
            <person name="Youmans B."/>
            <person name="Ayvaz T."/>
            <person name="Ross M."/>
            <person name="Santibanez J."/>
            <person name="Aqrawi P."/>
            <person name="Gross S."/>
            <person name="Joshi V."/>
            <person name="Fowler G."/>
            <person name="Nazareth L."/>
            <person name="Reid J."/>
            <person name="Worley K."/>
            <person name="Petrosino J."/>
            <person name="Highlander S."/>
            <person name="Gibbs R."/>
        </authorList>
    </citation>
    <scope>NUCLEOTIDE SEQUENCE [LARGE SCALE GENOMIC DNA]</scope>
    <source>
        <strain evidence="1 2">ATCC BAA-1200</strain>
    </source>
</reference>
<name>F2B9E6_9NEIS</name>
<comment type="caution">
    <text evidence="1">The sequence shown here is derived from an EMBL/GenBank/DDBJ whole genome shotgun (WGS) entry which is preliminary data.</text>
</comment>
<evidence type="ECO:0000313" key="2">
    <source>
        <dbReference type="Proteomes" id="UP000004105"/>
    </source>
</evidence>
<dbReference type="EMBL" id="AFAY01000006">
    <property type="protein sequence ID" value="EGF11930.1"/>
    <property type="molecule type" value="Genomic_DNA"/>
</dbReference>
<dbReference type="AlphaFoldDB" id="F2B9E6"/>
<evidence type="ECO:0000313" key="1">
    <source>
        <dbReference type="EMBL" id="EGF11930.1"/>
    </source>
</evidence>
<protein>
    <submittedName>
        <fullName evidence="1">Uncharacterized protein</fullName>
    </submittedName>
</protein>
<dbReference type="Proteomes" id="UP000004105">
    <property type="component" value="Unassembled WGS sequence"/>
</dbReference>
<gene>
    <name evidence="1" type="ORF">HMPREF9123_0372</name>
</gene>
<keyword evidence="2" id="KW-1185">Reference proteome</keyword>